<keyword evidence="1" id="KW-1133">Transmembrane helix</keyword>
<evidence type="ECO:0000313" key="3">
    <source>
        <dbReference type="Proteomes" id="UP000199632"/>
    </source>
</evidence>
<dbReference type="Pfam" id="PF12730">
    <property type="entry name" value="ABC2_membrane_4"/>
    <property type="match status" value="1"/>
</dbReference>
<keyword evidence="1" id="KW-0812">Transmembrane</keyword>
<dbReference type="STRING" id="137265.SAMN05421684_3906"/>
<proteinExistence type="predicted"/>
<feature type="transmembrane region" description="Helical" evidence="1">
    <location>
        <begin position="72"/>
        <end position="92"/>
    </location>
</feature>
<dbReference type="PANTHER" id="PTHR37305">
    <property type="entry name" value="INTEGRAL MEMBRANE PROTEIN-RELATED"/>
    <property type="match status" value="1"/>
</dbReference>
<dbReference type="Proteomes" id="UP000199632">
    <property type="component" value="Unassembled WGS sequence"/>
</dbReference>
<dbReference type="OrthoDB" id="3376858at2"/>
<feature type="transmembrane region" description="Helical" evidence="1">
    <location>
        <begin position="186"/>
        <end position="208"/>
    </location>
</feature>
<keyword evidence="1" id="KW-0472">Membrane</keyword>
<keyword evidence="3" id="KW-1185">Reference proteome</keyword>
<dbReference type="EMBL" id="FNQB01000002">
    <property type="protein sequence ID" value="SDZ25945.1"/>
    <property type="molecule type" value="Genomic_DNA"/>
</dbReference>
<accession>A0A1H3RKQ8</accession>
<feature type="transmembrane region" description="Helical" evidence="1">
    <location>
        <begin position="20"/>
        <end position="39"/>
    </location>
</feature>
<gene>
    <name evidence="2" type="ORF">SAMN05421684_3906</name>
</gene>
<sequence>MVGSFRAELIKLNKRPATWLLLGIALTLGALFAYVIPYLGATSGTTGATADRGLAATLPANIVGNTLGGYPVFLGALLVVLGVLFVGGEYGWGSWKTVLTQGPSRTTVLFGKFGVLALAALGFVLAIFLMGTVASVLIAAAENASMTFPSAFDIVRGIGAGWLIATMWAMFGAVLGILLRGVALAVGLGLVWMLAVQNLISQLAAPLLPWVDSAQRGLPGPGAGALVASLGAPTGTPGVEALMGGGPATLVVAAYLVVFVALGAVVLRRRDIL</sequence>
<feature type="transmembrane region" description="Helical" evidence="1">
    <location>
        <begin position="113"/>
        <end position="140"/>
    </location>
</feature>
<dbReference type="PANTHER" id="PTHR37305:SF1">
    <property type="entry name" value="MEMBRANE PROTEIN"/>
    <property type="match status" value="1"/>
</dbReference>
<feature type="transmembrane region" description="Helical" evidence="1">
    <location>
        <begin position="248"/>
        <end position="267"/>
    </location>
</feature>
<evidence type="ECO:0000313" key="2">
    <source>
        <dbReference type="EMBL" id="SDZ25945.1"/>
    </source>
</evidence>
<organism evidence="2 3">
    <name type="scientific">Asanoa ishikariensis</name>
    <dbReference type="NCBI Taxonomy" id="137265"/>
    <lineage>
        <taxon>Bacteria</taxon>
        <taxon>Bacillati</taxon>
        <taxon>Actinomycetota</taxon>
        <taxon>Actinomycetes</taxon>
        <taxon>Micromonosporales</taxon>
        <taxon>Micromonosporaceae</taxon>
        <taxon>Asanoa</taxon>
    </lineage>
</organism>
<feature type="transmembrane region" description="Helical" evidence="1">
    <location>
        <begin position="160"/>
        <end position="179"/>
    </location>
</feature>
<name>A0A1H3RKQ8_9ACTN</name>
<dbReference type="RefSeq" id="WP_090794188.1">
    <property type="nucleotide sequence ID" value="NZ_BOND01000021.1"/>
</dbReference>
<reference evidence="3" key="1">
    <citation type="submission" date="2016-10" db="EMBL/GenBank/DDBJ databases">
        <authorList>
            <person name="Varghese N."/>
            <person name="Submissions S."/>
        </authorList>
    </citation>
    <scope>NUCLEOTIDE SEQUENCE [LARGE SCALE GENOMIC DNA]</scope>
    <source>
        <strain evidence="3">DSM 44718</strain>
    </source>
</reference>
<evidence type="ECO:0000256" key="1">
    <source>
        <dbReference type="SAM" id="Phobius"/>
    </source>
</evidence>
<protein>
    <submittedName>
        <fullName evidence="2">ABC-type transport system involved in multi-copper enzyme maturation, permease component</fullName>
    </submittedName>
</protein>
<dbReference type="AlphaFoldDB" id="A0A1H3RKQ8"/>